<gene>
    <name evidence="2" type="ORF">MYP_4704</name>
</gene>
<sequence length="228" mass="24619">MNKMEKVVQRRGLLSNLKGVVKSLVFSGLVFLGLQNANAQVTFSLGPKGGATFSHLSKDKSNQNSRNGFVAGGFANIGLARVIAIQPEVLYNQMGTKGEFGGTNTKLKNNYIQVPVLLKLRLPLGAVYPNIFAGPSWGFRNKASYTVTNNETGESIEYGTTAVKKHDFGGVVGAGIDINAGPVFFTVDGRYGFGFDEVNNDIYRLNAKNRQWAVSAGVGFLLGQNKKY</sequence>
<dbReference type="EMBL" id="BBLT01000013">
    <property type="protein sequence ID" value="GAL87474.1"/>
    <property type="molecule type" value="Genomic_DNA"/>
</dbReference>
<organism evidence="2 3">
    <name type="scientific">Sporocytophaga myxococcoides</name>
    <dbReference type="NCBI Taxonomy" id="153721"/>
    <lineage>
        <taxon>Bacteria</taxon>
        <taxon>Pseudomonadati</taxon>
        <taxon>Bacteroidota</taxon>
        <taxon>Cytophagia</taxon>
        <taxon>Cytophagales</taxon>
        <taxon>Cytophagaceae</taxon>
        <taxon>Sporocytophaga</taxon>
    </lineage>
</organism>
<dbReference type="eggNOG" id="COG3637">
    <property type="taxonomic scope" value="Bacteria"/>
</dbReference>
<evidence type="ECO:0000259" key="1">
    <source>
        <dbReference type="Pfam" id="PF13568"/>
    </source>
</evidence>
<proteinExistence type="predicted"/>
<name>A0A098LLV6_9BACT</name>
<reference evidence="2 3" key="1">
    <citation type="submission" date="2014-09" db="EMBL/GenBank/DDBJ databases">
        <title>Sporocytophaga myxococcoides PG-01 genome sequencing.</title>
        <authorList>
            <person name="Liu L."/>
            <person name="Gao P.J."/>
            <person name="Chen G.J."/>
            <person name="Wang L.S."/>
        </authorList>
    </citation>
    <scope>NUCLEOTIDE SEQUENCE [LARGE SCALE GENOMIC DNA]</scope>
    <source>
        <strain evidence="2 3">PG-01</strain>
    </source>
</reference>
<dbReference type="InterPro" id="IPR025665">
    <property type="entry name" value="Beta-barrel_OMP_2"/>
</dbReference>
<dbReference type="Pfam" id="PF13568">
    <property type="entry name" value="OMP_b-brl_2"/>
    <property type="match status" value="1"/>
</dbReference>
<accession>A0A098LLV6</accession>
<evidence type="ECO:0000313" key="3">
    <source>
        <dbReference type="Proteomes" id="UP000030185"/>
    </source>
</evidence>
<evidence type="ECO:0000313" key="2">
    <source>
        <dbReference type="EMBL" id="GAL87474.1"/>
    </source>
</evidence>
<comment type="caution">
    <text evidence="2">The sequence shown here is derived from an EMBL/GenBank/DDBJ whole genome shotgun (WGS) entry which is preliminary data.</text>
</comment>
<dbReference type="Proteomes" id="UP000030185">
    <property type="component" value="Unassembled WGS sequence"/>
</dbReference>
<feature type="domain" description="Outer membrane protein beta-barrel" evidence="1">
    <location>
        <begin position="39"/>
        <end position="196"/>
    </location>
</feature>
<dbReference type="OrthoDB" id="1121752at2"/>
<keyword evidence="3" id="KW-1185">Reference proteome</keyword>
<dbReference type="InterPro" id="IPR011250">
    <property type="entry name" value="OMP/PagP_B-barrel"/>
</dbReference>
<dbReference type="AlphaFoldDB" id="A0A098LLV6"/>
<dbReference type="SUPFAM" id="SSF56925">
    <property type="entry name" value="OMPA-like"/>
    <property type="match status" value="1"/>
</dbReference>
<protein>
    <recommendedName>
        <fullName evidence="1">Outer membrane protein beta-barrel domain-containing protein</fullName>
    </recommendedName>
</protein>
<dbReference type="STRING" id="153721.MYP_4704"/>